<proteinExistence type="predicted"/>
<sequence length="236" mass="27847">MRILVSIDHITIPIRRGMKLKLDDGQPFWVEFRYEKLLITYGNWLRASPGKSSGWEKYGPGGNRWSPVNSGNGSDHKALLLHTKVEVRKRLIPFRFDARWFEIEEAKRMVQSEWDQGITGSRLFCLTQKIKKCREFHVTKLVALEDQLACEWKKEELYWRQKSHQKWLQAGDRNTRYFHASTTKEMHEQRKRAALLNLYGSAFPLKTDLEREMLSRYDPDSWSGLNLSWTNSVKAD</sequence>
<accession>A0A834G9F5</accession>
<gene>
    <name evidence="1" type="ORF">RHSIM_Rhsim10G0063700</name>
</gene>
<dbReference type="EMBL" id="WJXA01000010">
    <property type="protein sequence ID" value="KAF7129097.1"/>
    <property type="molecule type" value="Genomic_DNA"/>
</dbReference>
<evidence type="ECO:0000313" key="1">
    <source>
        <dbReference type="EMBL" id="KAF7129097.1"/>
    </source>
</evidence>
<name>A0A834G9F5_RHOSS</name>
<dbReference type="OrthoDB" id="15001at2759"/>
<organism evidence="1 2">
    <name type="scientific">Rhododendron simsii</name>
    <name type="common">Sims's rhododendron</name>
    <dbReference type="NCBI Taxonomy" id="118357"/>
    <lineage>
        <taxon>Eukaryota</taxon>
        <taxon>Viridiplantae</taxon>
        <taxon>Streptophyta</taxon>
        <taxon>Embryophyta</taxon>
        <taxon>Tracheophyta</taxon>
        <taxon>Spermatophyta</taxon>
        <taxon>Magnoliopsida</taxon>
        <taxon>eudicotyledons</taxon>
        <taxon>Gunneridae</taxon>
        <taxon>Pentapetalae</taxon>
        <taxon>asterids</taxon>
        <taxon>Ericales</taxon>
        <taxon>Ericaceae</taxon>
        <taxon>Ericoideae</taxon>
        <taxon>Rhodoreae</taxon>
        <taxon>Rhododendron</taxon>
    </lineage>
</organism>
<comment type="caution">
    <text evidence="1">The sequence shown here is derived from an EMBL/GenBank/DDBJ whole genome shotgun (WGS) entry which is preliminary data.</text>
</comment>
<evidence type="ECO:0000313" key="2">
    <source>
        <dbReference type="Proteomes" id="UP000626092"/>
    </source>
</evidence>
<reference evidence="1" key="1">
    <citation type="submission" date="2019-11" db="EMBL/GenBank/DDBJ databases">
        <authorList>
            <person name="Liu Y."/>
            <person name="Hou J."/>
            <person name="Li T.-Q."/>
            <person name="Guan C.-H."/>
            <person name="Wu X."/>
            <person name="Wu H.-Z."/>
            <person name="Ling F."/>
            <person name="Zhang R."/>
            <person name="Shi X.-G."/>
            <person name="Ren J.-P."/>
            <person name="Chen E.-F."/>
            <person name="Sun J.-M."/>
        </authorList>
    </citation>
    <scope>NUCLEOTIDE SEQUENCE</scope>
    <source>
        <strain evidence="1">Adult_tree_wgs_1</strain>
        <tissue evidence="1">Leaves</tissue>
    </source>
</reference>
<protein>
    <submittedName>
        <fullName evidence="1">Uncharacterized protein</fullName>
    </submittedName>
</protein>
<dbReference type="AlphaFoldDB" id="A0A834G9F5"/>
<keyword evidence="2" id="KW-1185">Reference proteome</keyword>
<dbReference type="Proteomes" id="UP000626092">
    <property type="component" value="Unassembled WGS sequence"/>
</dbReference>